<name>A0A1X0RLR9_RHIZD</name>
<dbReference type="VEuPathDB" id="FungiDB:BCV72DRAFT_333161"/>
<dbReference type="Proteomes" id="UP000242381">
    <property type="component" value="Unassembled WGS sequence"/>
</dbReference>
<feature type="domain" description="Reverse transcriptase zinc-binding" evidence="1">
    <location>
        <begin position="115"/>
        <end position="180"/>
    </location>
</feature>
<reference evidence="2 3" key="1">
    <citation type="journal article" date="2016" name="Proc. Natl. Acad. Sci. U.S.A.">
        <title>Lipid metabolic changes in an early divergent fungus govern the establishment of a mutualistic symbiosis with endobacteria.</title>
        <authorList>
            <person name="Lastovetsky O.A."/>
            <person name="Gaspar M.L."/>
            <person name="Mondo S.J."/>
            <person name="LaButti K.M."/>
            <person name="Sandor L."/>
            <person name="Grigoriev I.V."/>
            <person name="Henry S.A."/>
            <person name="Pawlowska T.E."/>
        </authorList>
    </citation>
    <scope>NUCLEOTIDE SEQUENCE [LARGE SCALE GENOMIC DNA]</scope>
    <source>
        <strain evidence="2 3">ATCC 11559</strain>
    </source>
</reference>
<proteinExistence type="predicted"/>
<evidence type="ECO:0000259" key="1">
    <source>
        <dbReference type="Pfam" id="PF13966"/>
    </source>
</evidence>
<protein>
    <recommendedName>
        <fullName evidence="1">Reverse transcriptase zinc-binding domain-containing protein</fullName>
    </recommendedName>
</protein>
<dbReference type="InterPro" id="IPR026960">
    <property type="entry name" value="RVT-Znf"/>
</dbReference>
<organism evidence="2 3">
    <name type="scientific">Rhizopus microsporus</name>
    <dbReference type="NCBI Taxonomy" id="58291"/>
    <lineage>
        <taxon>Eukaryota</taxon>
        <taxon>Fungi</taxon>
        <taxon>Fungi incertae sedis</taxon>
        <taxon>Mucoromycota</taxon>
        <taxon>Mucoromycotina</taxon>
        <taxon>Mucoromycetes</taxon>
        <taxon>Mucorales</taxon>
        <taxon>Mucorineae</taxon>
        <taxon>Rhizopodaceae</taxon>
        <taxon>Rhizopus</taxon>
    </lineage>
</organism>
<dbReference type="EMBL" id="KV921584">
    <property type="protein sequence ID" value="ORE12940.1"/>
    <property type="molecule type" value="Genomic_DNA"/>
</dbReference>
<gene>
    <name evidence="2" type="ORF">BCV71DRAFT_294533</name>
</gene>
<evidence type="ECO:0000313" key="2">
    <source>
        <dbReference type="EMBL" id="ORE12940.1"/>
    </source>
</evidence>
<evidence type="ECO:0000313" key="3">
    <source>
        <dbReference type="Proteomes" id="UP000242381"/>
    </source>
</evidence>
<dbReference type="OMA" id="FEANMSH"/>
<sequence>MRLCKKIIICTGCLRAKINSELDVSPILARKFLRLVKHDDILLSNFLIRPFIPPQYATNITDPFEANMSHGVDADPFLESLSLIQKESAHPLNSKGFRVFCARDSKLHPGSTRLRSRCWTHFWDISLPHSGRNVWFRLLHDKLPHRSLLHRLIPSAWPESCPLCHHPSESMDHFLFLCPNKLTV</sequence>
<dbReference type="AlphaFoldDB" id="A0A1X0RLR9"/>
<accession>A0A1X0RLR9</accession>
<dbReference type="Pfam" id="PF13966">
    <property type="entry name" value="zf-RVT"/>
    <property type="match status" value="1"/>
</dbReference>